<dbReference type="Pfam" id="PF00481">
    <property type="entry name" value="PP2C"/>
    <property type="match status" value="1"/>
</dbReference>
<evidence type="ECO:0000256" key="12">
    <source>
        <dbReference type="RuleBase" id="RU003465"/>
    </source>
</evidence>
<evidence type="ECO:0000313" key="15">
    <source>
        <dbReference type="EMBL" id="KAG6508753.1"/>
    </source>
</evidence>
<protein>
    <recommendedName>
        <fullName evidence="4">protein-serine/threonine phosphatase</fullName>
        <ecNumber evidence="4">3.1.3.16</ecNumber>
    </recommendedName>
</protein>
<evidence type="ECO:0000259" key="14">
    <source>
        <dbReference type="PROSITE" id="PS51746"/>
    </source>
</evidence>
<evidence type="ECO:0000256" key="2">
    <source>
        <dbReference type="ARBA" id="ARBA00001946"/>
    </source>
</evidence>
<name>A0A8J5GXX5_ZINOF</name>
<evidence type="ECO:0000313" key="16">
    <source>
        <dbReference type="Proteomes" id="UP000734854"/>
    </source>
</evidence>
<dbReference type="GO" id="GO:0004722">
    <property type="term" value="F:protein serine/threonine phosphatase activity"/>
    <property type="evidence" value="ECO:0007669"/>
    <property type="project" value="UniProtKB-EC"/>
</dbReference>
<keyword evidence="7" id="KW-0460">Magnesium</keyword>
<dbReference type="GO" id="GO:0046872">
    <property type="term" value="F:metal ion binding"/>
    <property type="evidence" value="ECO:0007669"/>
    <property type="project" value="UniProtKB-KW"/>
</dbReference>
<keyword evidence="6 12" id="KW-0378">Hydrolase</keyword>
<evidence type="ECO:0000256" key="8">
    <source>
        <dbReference type="ARBA" id="ARBA00022912"/>
    </source>
</evidence>
<evidence type="ECO:0000256" key="3">
    <source>
        <dbReference type="ARBA" id="ARBA00006702"/>
    </source>
</evidence>
<keyword evidence="9" id="KW-0464">Manganese</keyword>
<comment type="cofactor">
    <cofactor evidence="2">
        <name>Mg(2+)</name>
        <dbReference type="ChEBI" id="CHEBI:18420"/>
    </cofactor>
</comment>
<feature type="chain" id="PRO_5035314937" description="protein-serine/threonine phosphatase" evidence="13">
    <location>
        <begin position="36"/>
        <end position="499"/>
    </location>
</feature>
<evidence type="ECO:0000256" key="9">
    <source>
        <dbReference type="ARBA" id="ARBA00023211"/>
    </source>
</evidence>
<accession>A0A8J5GXX5</accession>
<dbReference type="SMART" id="SM00332">
    <property type="entry name" value="PP2Cc"/>
    <property type="match status" value="1"/>
</dbReference>
<comment type="catalytic activity">
    <reaction evidence="11">
        <text>O-phospho-L-threonyl-[protein] + H2O = L-threonyl-[protein] + phosphate</text>
        <dbReference type="Rhea" id="RHEA:47004"/>
        <dbReference type="Rhea" id="RHEA-COMP:11060"/>
        <dbReference type="Rhea" id="RHEA-COMP:11605"/>
        <dbReference type="ChEBI" id="CHEBI:15377"/>
        <dbReference type="ChEBI" id="CHEBI:30013"/>
        <dbReference type="ChEBI" id="CHEBI:43474"/>
        <dbReference type="ChEBI" id="CHEBI:61977"/>
        <dbReference type="EC" id="3.1.3.16"/>
    </reaction>
</comment>
<dbReference type="Proteomes" id="UP000734854">
    <property type="component" value="Unassembled WGS sequence"/>
</dbReference>
<dbReference type="InterPro" id="IPR000222">
    <property type="entry name" value="PP2C_BS"/>
</dbReference>
<dbReference type="EC" id="3.1.3.16" evidence="4"/>
<dbReference type="SUPFAM" id="SSF81606">
    <property type="entry name" value="PP2C-like"/>
    <property type="match status" value="1"/>
</dbReference>
<dbReference type="PROSITE" id="PS01032">
    <property type="entry name" value="PPM_1"/>
    <property type="match status" value="1"/>
</dbReference>
<evidence type="ECO:0000256" key="4">
    <source>
        <dbReference type="ARBA" id="ARBA00013081"/>
    </source>
</evidence>
<comment type="catalytic activity">
    <reaction evidence="10">
        <text>O-phospho-L-seryl-[protein] + H2O = L-seryl-[protein] + phosphate</text>
        <dbReference type="Rhea" id="RHEA:20629"/>
        <dbReference type="Rhea" id="RHEA-COMP:9863"/>
        <dbReference type="Rhea" id="RHEA-COMP:11604"/>
        <dbReference type="ChEBI" id="CHEBI:15377"/>
        <dbReference type="ChEBI" id="CHEBI:29999"/>
        <dbReference type="ChEBI" id="CHEBI:43474"/>
        <dbReference type="ChEBI" id="CHEBI:83421"/>
        <dbReference type="EC" id="3.1.3.16"/>
    </reaction>
</comment>
<evidence type="ECO:0000256" key="13">
    <source>
        <dbReference type="SAM" id="SignalP"/>
    </source>
</evidence>
<dbReference type="FunFam" id="3.60.40.10:FF:000007">
    <property type="entry name" value="Phosphatase 2C and cyclic nucleotide-binding/kinase domain-containing protein"/>
    <property type="match status" value="1"/>
</dbReference>
<dbReference type="AlphaFoldDB" id="A0A8J5GXX5"/>
<evidence type="ECO:0000256" key="7">
    <source>
        <dbReference type="ARBA" id="ARBA00022842"/>
    </source>
</evidence>
<dbReference type="InterPro" id="IPR015655">
    <property type="entry name" value="PP2C"/>
</dbReference>
<sequence length="499" mass="54179">MGCVHGKCFGRFKKFFCFSCSFDCLCCVSCSHCQASCTAAAGDDSFGDNEIAPSQLRGRCGLSHVLTGASLSAADVPSAGLRLHFSTLTQRGYYPDEPDRTNEDSFCVKLRLQGDPELHLFGVFDGHGKFGAQCSEFVRDKLPDFLAADARLPENPVEAFNSAFAATNRALRESAIDDSNSGTTAIAVLVRGDTLFVANVGDSRAVSGVRKDERVVAEELSSDQTPFRRDECERVKRCGARVLTIDQIDGVKDPNVECWDEKDPDPPRVWVQDGKYPGTAFTRSVGDATAESVGVVAVPEVKEVNITDDHAFFVIASDGVFQFLSSQAVVDMVSSFVDLRNACSAVAAESYKLWLEKDYRTDDITIIVVQIEDLSEISFPCIPRKGNVDSLLLSDMIALECHDCHIRRGVQPQESVKLIQRLRVTAIKKYKRRRRLGRILAAISMAACIARLEAIGVVEPASCFLPLKRKMKSGLNTICPAASADGPRVGPSPSLGAGG</sequence>
<feature type="domain" description="PPM-type phosphatase" evidence="14">
    <location>
        <begin position="82"/>
        <end position="371"/>
    </location>
</feature>
<feature type="signal peptide" evidence="13">
    <location>
        <begin position="1"/>
        <end position="35"/>
    </location>
</feature>
<keyword evidence="13" id="KW-0732">Signal</keyword>
<gene>
    <name evidence="15" type="ORF">ZIOFF_034134</name>
</gene>
<dbReference type="EMBL" id="JACMSC010000009">
    <property type="protein sequence ID" value="KAG6508753.1"/>
    <property type="molecule type" value="Genomic_DNA"/>
</dbReference>
<keyword evidence="5" id="KW-0479">Metal-binding</keyword>
<proteinExistence type="inferred from homology"/>
<evidence type="ECO:0000256" key="5">
    <source>
        <dbReference type="ARBA" id="ARBA00022723"/>
    </source>
</evidence>
<dbReference type="PANTHER" id="PTHR47992">
    <property type="entry name" value="PROTEIN PHOSPHATASE"/>
    <property type="match status" value="1"/>
</dbReference>
<comment type="cofactor">
    <cofactor evidence="1">
        <name>Mn(2+)</name>
        <dbReference type="ChEBI" id="CHEBI:29035"/>
    </cofactor>
</comment>
<dbReference type="CDD" id="cd00143">
    <property type="entry name" value="PP2Cc"/>
    <property type="match status" value="1"/>
</dbReference>
<evidence type="ECO:0000256" key="11">
    <source>
        <dbReference type="ARBA" id="ARBA00048336"/>
    </source>
</evidence>
<evidence type="ECO:0000256" key="1">
    <source>
        <dbReference type="ARBA" id="ARBA00001936"/>
    </source>
</evidence>
<organism evidence="15 16">
    <name type="scientific">Zingiber officinale</name>
    <name type="common">Ginger</name>
    <name type="synonym">Amomum zingiber</name>
    <dbReference type="NCBI Taxonomy" id="94328"/>
    <lineage>
        <taxon>Eukaryota</taxon>
        <taxon>Viridiplantae</taxon>
        <taxon>Streptophyta</taxon>
        <taxon>Embryophyta</taxon>
        <taxon>Tracheophyta</taxon>
        <taxon>Spermatophyta</taxon>
        <taxon>Magnoliopsida</taxon>
        <taxon>Liliopsida</taxon>
        <taxon>Zingiberales</taxon>
        <taxon>Zingiberaceae</taxon>
        <taxon>Zingiber</taxon>
    </lineage>
</organism>
<comment type="caution">
    <text evidence="15">The sequence shown here is derived from an EMBL/GenBank/DDBJ whole genome shotgun (WGS) entry which is preliminary data.</text>
</comment>
<reference evidence="15 16" key="1">
    <citation type="submission" date="2020-08" db="EMBL/GenBank/DDBJ databases">
        <title>Plant Genome Project.</title>
        <authorList>
            <person name="Zhang R.-G."/>
        </authorList>
    </citation>
    <scope>NUCLEOTIDE SEQUENCE [LARGE SCALE GENOMIC DNA]</scope>
    <source>
        <tissue evidence="15">Rhizome</tissue>
    </source>
</reference>
<evidence type="ECO:0000256" key="6">
    <source>
        <dbReference type="ARBA" id="ARBA00022801"/>
    </source>
</evidence>
<dbReference type="PROSITE" id="PS51746">
    <property type="entry name" value="PPM_2"/>
    <property type="match status" value="1"/>
</dbReference>
<evidence type="ECO:0000256" key="10">
    <source>
        <dbReference type="ARBA" id="ARBA00047761"/>
    </source>
</evidence>
<dbReference type="Gene3D" id="3.60.40.10">
    <property type="entry name" value="PPM-type phosphatase domain"/>
    <property type="match status" value="1"/>
</dbReference>
<keyword evidence="8 12" id="KW-0904">Protein phosphatase</keyword>
<keyword evidence="16" id="KW-1185">Reference proteome</keyword>
<comment type="similarity">
    <text evidence="3 12">Belongs to the PP2C family.</text>
</comment>
<dbReference type="InterPro" id="IPR001932">
    <property type="entry name" value="PPM-type_phosphatase-like_dom"/>
</dbReference>
<dbReference type="InterPro" id="IPR036457">
    <property type="entry name" value="PPM-type-like_dom_sf"/>
</dbReference>